<name>A0ABQ5KJ45_9EUKA</name>
<comment type="caution">
    <text evidence="2">The sequence shown here is derived from an EMBL/GenBank/DDBJ whole genome shotgun (WGS) entry which is preliminary data.</text>
</comment>
<feature type="compositionally biased region" description="Polar residues" evidence="1">
    <location>
        <begin position="328"/>
        <end position="338"/>
    </location>
</feature>
<dbReference type="Proteomes" id="UP001057375">
    <property type="component" value="Unassembled WGS sequence"/>
</dbReference>
<protein>
    <submittedName>
        <fullName evidence="2">Uncharacterized protein</fullName>
    </submittedName>
</protein>
<feature type="region of interest" description="Disordered" evidence="1">
    <location>
        <begin position="124"/>
        <end position="256"/>
    </location>
</feature>
<feature type="compositionally biased region" description="Polar residues" evidence="1">
    <location>
        <begin position="241"/>
        <end position="256"/>
    </location>
</feature>
<dbReference type="EMBL" id="BQXS01010005">
    <property type="protein sequence ID" value="GKT32539.1"/>
    <property type="molecule type" value="Genomic_DNA"/>
</dbReference>
<feature type="compositionally biased region" description="Polar residues" evidence="1">
    <location>
        <begin position="142"/>
        <end position="174"/>
    </location>
</feature>
<organism evidence="2 3">
    <name type="scientific">Aduncisulcus paluster</name>
    <dbReference type="NCBI Taxonomy" id="2918883"/>
    <lineage>
        <taxon>Eukaryota</taxon>
        <taxon>Metamonada</taxon>
        <taxon>Carpediemonas-like organisms</taxon>
        <taxon>Aduncisulcus</taxon>
    </lineage>
</organism>
<feature type="compositionally biased region" description="Polar residues" evidence="1">
    <location>
        <begin position="395"/>
        <end position="406"/>
    </location>
</feature>
<feature type="compositionally biased region" description="Basic residues" evidence="1">
    <location>
        <begin position="216"/>
        <end position="228"/>
    </location>
</feature>
<feature type="compositionally biased region" description="Basic and acidic residues" evidence="1">
    <location>
        <begin position="415"/>
        <end position="444"/>
    </location>
</feature>
<keyword evidence="3" id="KW-1185">Reference proteome</keyword>
<gene>
    <name evidence="2" type="ORF">ADUPG1_006673</name>
</gene>
<feature type="region of interest" description="Disordered" evidence="1">
    <location>
        <begin position="395"/>
        <end position="450"/>
    </location>
</feature>
<feature type="compositionally biased region" description="Low complexity" evidence="1">
    <location>
        <begin position="273"/>
        <end position="305"/>
    </location>
</feature>
<evidence type="ECO:0000313" key="2">
    <source>
        <dbReference type="EMBL" id="GKT32539.1"/>
    </source>
</evidence>
<feature type="region of interest" description="Disordered" evidence="1">
    <location>
        <begin position="271"/>
        <end position="347"/>
    </location>
</feature>
<evidence type="ECO:0000256" key="1">
    <source>
        <dbReference type="SAM" id="MobiDB-lite"/>
    </source>
</evidence>
<feature type="compositionally biased region" description="Basic and acidic residues" evidence="1">
    <location>
        <begin position="229"/>
        <end position="240"/>
    </location>
</feature>
<feature type="non-terminal residue" evidence="2">
    <location>
        <position position="665"/>
    </location>
</feature>
<accession>A0ABQ5KJ45</accession>
<evidence type="ECO:0000313" key="3">
    <source>
        <dbReference type="Proteomes" id="UP001057375"/>
    </source>
</evidence>
<sequence length="665" mass="71571">MAEFEESITKSPFFTSWKVIRKSIRHLLSKKDKEGFHTLLSMPGGSAGWFMFGKYHHSKNTAHAQLCYKSCILLNPCHISAVEMLAQLSHEPINRSLFSHVSQWIQEVECIKIPTSAVHFDVVPQKSEEPETTQKIEPVSSLPVSGQPRSQAPIISQHSPQTFSQNTQSISPKQSTLSPTLSSSSTSHHSFSSSSSSSSFLHPSSTHPCEPPPIKLRSRRQGRRRTMGRGRDSHSGHQDSHSAGQQNRRRSVSASVLGSPVKKLDFGSSMLDSSDSFPRAASSSSSACAASSSSFGPSSSSSSSSMGIISPATGQRSRPMRIAKHGAQGQSVVPASSTLKREQNPSPTFSVSPFAASFSSSAIENVSAVQVDFVTPTMMDFVTPTITSLTGSILDSSKTHPASGISSFKKHDHPKGKQEKGGNQRNERERRERIERKKVMKDDSSFSSQTIPLSCSNKKSVKINAIPQSATHQHSHYSYTIPSSSPALTNALVLIVNSHTTLLRHLLAHSPLPKLLDAFFAGNETKCPGNGTNNESFFHNPPPGVLILLSRALLASSLPGTAAQVMIYLKGILMKCPHRILGLKYLAQALWIRREVSALCVLCERMAVVSGLTGREGWQGTDLAREQVGDVGYQSLGIIGDAIERGMSGIGGAGGSGSGLSQNPG</sequence>
<feature type="compositionally biased region" description="Low complexity" evidence="1">
    <location>
        <begin position="175"/>
        <end position="208"/>
    </location>
</feature>
<reference evidence="2" key="1">
    <citation type="submission" date="2022-03" db="EMBL/GenBank/DDBJ databases">
        <title>Draft genome sequence of Aduncisulcus paluster, a free-living microaerophilic Fornicata.</title>
        <authorList>
            <person name="Yuyama I."/>
            <person name="Kume K."/>
            <person name="Tamura T."/>
            <person name="Inagaki Y."/>
            <person name="Hashimoto T."/>
        </authorList>
    </citation>
    <scope>NUCLEOTIDE SEQUENCE</scope>
    <source>
        <strain evidence="2">NY0171</strain>
    </source>
</reference>
<proteinExistence type="predicted"/>